<comment type="caution">
    <text evidence="10">The sequence shown here is derived from an EMBL/GenBank/DDBJ whole genome shotgun (WGS) entry which is preliminary data.</text>
</comment>
<comment type="function">
    <text evidence="8">Ligates lysine onto the cytidine present at position 34 of the AUA codon-specific tRNA(Ile) that contains the anticodon CAU, in an ATP-dependent manner. Cytidine is converted to lysidine, thus changing the amino acid specificity of the tRNA from methionine to isoleucine.</text>
</comment>
<evidence type="ECO:0000256" key="3">
    <source>
        <dbReference type="ARBA" id="ARBA00022598"/>
    </source>
</evidence>
<name>A0A4R1Q9C5_9FIRM</name>
<keyword evidence="3 8" id="KW-0436">Ligase</keyword>
<keyword evidence="6 8" id="KW-0067">ATP-binding</keyword>
<dbReference type="Gene3D" id="1.20.59.20">
    <property type="match status" value="1"/>
</dbReference>
<evidence type="ECO:0000256" key="1">
    <source>
        <dbReference type="ARBA" id="ARBA00004496"/>
    </source>
</evidence>
<comment type="domain">
    <text evidence="8">The N-terminal region contains the highly conserved SGGXDS motif, predicted to be a P-loop motif involved in ATP binding.</text>
</comment>
<dbReference type="GO" id="GO:0032267">
    <property type="term" value="F:tRNA(Ile)-lysidine synthase activity"/>
    <property type="evidence" value="ECO:0007669"/>
    <property type="project" value="UniProtKB-EC"/>
</dbReference>
<dbReference type="Gene3D" id="3.50.40.10">
    <property type="entry name" value="Phenylalanyl-trna Synthetase, Chain B, domain 3"/>
    <property type="match status" value="1"/>
</dbReference>
<gene>
    <name evidence="8" type="primary">tilS</name>
    <name evidence="10" type="ORF">EV210_104329</name>
</gene>
<dbReference type="NCBIfam" id="TIGR02432">
    <property type="entry name" value="lysidine_TilS_N"/>
    <property type="match status" value="1"/>
</dbReference>
<dbReference type="SMART" id="SM00977">
    <property type="entry name" value="TilS_C"/>
    <property type="match status" value="1"/>
</dbReference>
<dbReference type="EC" id="6.3.4.19" evidence="8"/>
<dbReference type="InterPro" id="IPR012796">
    <property type="entry name" value="Lysidine-tRNA-synth_C"/>
</dbReference>
<dbReference type="SUPFAM" id="SSF52402">
    <property type="entry name" value="Adenine nucleotide alpha hydrolases-like"/>
    <property type="match status" value="1"/>
</dbReference>
<feature type="binding site" evidence="8">
    <location>
        <begin position="26"/>
        <end position="31"/>
    </location>
    <ligand>
        <name>ATP</name>
        <dbReference type="ChEBI" id="CHEBI:30616"/>
    </ligand>
</feature>
<dbReference type="Proteomes" id="UP000295063">
    <property type="component" value="Unassembled WGS sequence"/>
</dbReference>
<feature type="domain" description="Lysidine-tRNA(Ile) synthetase C-terminal" evidence="9">
    <location>
        <begin position="383"/>
        <end position="455"/>
    </location>
</feature>
<evidence type="ECO:0000256" key="5">
    <source>
        <dbReference type="ARBA" id="ARBA00022741"/>
    </source>
</evidence>
<dbReference type="InterPro" id="IPR020825">
    <property type="entry name" value="Phe-tRNA_synthase-like_B3/B4"/>
</dbReference>
<organism evidence="10 11">
    <name type="scientific">Anaerospora hongkongensis</name>
    <dbReference type="NCBI Taxonomy" id="244830"/>
    <lineage>
        <taxon>Bacteria</taxon>
        <taxon>Bacillati</taxon>
        <taxon>Bacillota</taxon>
        <taxon>Negativicutes</taxon>
        <taxon>Selenomonadales</taxon>
        <taxon>Sporomusaceae</taxon>
        <taxon>Anaerospora</taxon>
    </lineage>
</organism>
<evidence type="ECO:0000256" key="6">
    <source>
        <dbReference type="ARBA" id="ARBA00022840"/>
    </source>
</evidence>
<dbReference type="NCBIfam" id="TIGR02433">
    <property type="entry name" value="lysidine_TilS_C"/>
    <property type="match status" value="1"/>
</dbReference>
<keyword evidence="5 8" id="KW-0547">Nucleotide-binding</keyword>
<dbReference type="CDD" id="cd01992">
    <property type="entry name" value="TilS_N"/>
    <property type="match status" value="1"/>
</dbReference>
<dbReference type="InterPro" id="IPR012094">
    <property type="entry name" value="tRNA_Ile_lys_synt"/>
</dbReference>
<dbReference type="InterPro" id="IPR011063">
    <property type="entry name" value="TilS/TtcA_N"/>
</dbReference>
<accession>A0A4R1Q9C5</accession>
<comment type="subcellular location">
    <subcellularLocation>
        <location evidence="1 8">Cytoplasm</location>
    </subcellularLocation>
</comment>
<dbReference type="AlphaFoldDB" id="A0A4R1Q9C5"/>
<evidence type="ECO:0000313" key="10">
    <source>
        <dbReference type="EMBL" id="TCL38345.1"/>
    </source>
</evidence>
<dbReference type="InterPro" id="IPR012795">
    <property type="entry name" value="tRNA_Ile_lys_synt_N"/>
</dbReference>
<dbReference type="OrthoDB" id="9807403at2"/>
<reference evidence="10 11" key="1">
    <citation type="submission" date="2019-03" db="EMBL/GenBank/DDBJ databases">
        <title>Genomic Encyclopedia of Type Strains, Phase IV (KMG-IV): sequencing the most valuable type-strain genomes for metagenomic binning, comparative biology and taxonomic classification.</title>
        <authorList>
            <person name="Goeker M."/>
        </authorList>
    </citation>
    <scope>NUCLEOTIDE SEQUENCE [LARGE SCALE GENOMIC DNA]</scope>
    <source>
        <strain evidence="10 11">DSM 15969</strain>
    </source>
</reference>
<proteinExistence type="inferred from homology"/>
<dbReference type="Pfam" id="PF11734">
    <property type="entry name" value="TilS_C"/>
    <property type="match status" value="1"/>
</dbReference>
<protein>
    <recommendedName>
        <fullName evidence="8">tRNA(Ile)-lysidine synthase</fullName>
        <ecNumber evidence="8">6.3.4.19</ecNumber>
    </recommendedName>
    <alternativeName>
        <fullName evidence="8">tRNA(Ile)-2-lysyl-cytidine synthase</fullName>
    </alternativeName>
    <alternativeName>
        <fullName evidence="8">tRNA(Ile)-lysidine synthetase</fullName>
    </alternativeName>
</protein>
<dbReference type="EMBL" id="SLUI01000004">
    <property type="protein sequence ID" value="TCL38345.1"/>
    <property type="molecule type" value="Genomic_DNA"/>
</dbReference>
<evidence type="ECO:0000313" key="11">
    <source>
        <dbReference type="Proteomes" id="UP000295063"/>
    </source>
</evidence>
<evidence type="ECO:0000256" key="4">
    <source>
        <dbReference type="ARBA" id="ARBA00022694"/>
    </source>
</evidence>
<dbReference type="GO" id="GO:0006400">
    <property type="term" value="P:tRNA modification"/>
    <property type="evidence" value="ECO:0007669"/>
    <property type="project" value="UniProtKB-UniRule"/>
</dbReference>
<dbReference type="InterPro" id="IPR014729">
    <property type="entry name" value="Rossmann-like_a/b/a_fold"/>
</dbReference>
<keyword evidence="4 8" id="KW-0819">tRNA processing</keyword>
<dbReference type="RefSeq" id="WP_132078215.1">
    <property type="nucleotide sequence ID" value="NZ_DAMAKO010000015.1"/>
</dbReference>
<evidence type="ECO:0000259" key="9">
    <source>
        <dbReference type="SMART" id="SM00977"/>
    </source>
</evidence>
<keyword evidence="2 8" id="KW-0963">Cytoplasm</keyword>
<dbReference type="PANTHER" id="PTHR43033">
    <property type="entry name" value="TRNA(ILE)-LYSIDINE SYNTHASE-RELATED"/>
    <property type="match status" value="1"/>
</dbReference>
<evidence type="ECO:0000256" key="2">
    <source>
        <dbReference type="ARBA" id="ARBA00022490"/>
    </source>
</evidence>
<sequence length="465" mass="52361">MLEKIKAYIQRYKILNKGDKVVVACSGGPDSLALLYALSELRSYYQIELAVAHVNHMFRQESKEEALFVGEVARRLGTGYYQTEVNVPEYIRQTGLSAEEAARIVRYRFLYQVAEEWQANKIAVGHHRDDQAETVLLHLLRGSGGKGLGAMKRVSGMLIRPLLAVSRQEIEAYCRLLNLQPCEDQSNQNLNFLRNRVRLELIPHLEERYNPALRSSLCRTAEIVGDEHDFILQCAQTAFLSIGEEQPEKVCLKHNELAKCHISIQREIFRLAIEKKQGHLKGISFLHVENLIEMAMKGSVGSTLPLPGGLIAQKGYSSIELAFGRECESKPNAALPEFMLNIPGSTVVPQLGITVIAELSGDSVGAPVPGKAVFDWSELQEPLVIRTRREGDRFNPLGIKGSKKLKDFFIDSKIPRCQRDHIPLICDRHGIIWAAGYRQSERGKVTAKTSRFLQLTLRKQEDYSD</sequence>
<dbReference type="GO" id="GO:0005737">
    <property type="term" value="C:cytoplasm"/>
    <property type="evidence" value="ECO:0007669"/>
    <property type="project" value="UniProtKB-SubCell"/>
</dbReference>
<evidence type="ECO:0000256" key="8">
    <source>
        <dbReference type="HAMAP-Rule" id="MF_01161"/>
    </source>
</evidence>
<comment type="catalytic activity">
    <reaction evidence="7 8">
        <text>cytidine(34) in tRNA(Ile2) + L-lysine + ATP = lysidine(34) in tRNA(Ile2) + AMP + diphosphate + H(+)</text>
        <dbReference type="Rhea" id="RHEA:43744"/>
        <dbReference type="Rhea" id="RHEA-COMP:10625"/>
        <dbReference type="Rhea" id="RHEA-COMP:10670"/>
        <dbReference type="ChEBI" id="CHEBI:15378"/>
        <dbReference type="ChEBI" id="CHEBI:30616"/>
        <dbReference type="ChEBI" id="CHEBI:32551"/>
        <dbReference type="ChEBI" id="CHEBI:33019"/>
        <dbReference type="ChEBI" id="CHEBI:82748"/>
        <dbReference type="ChEBI" id="CHEBI:83665"/>
        <dbReference type="ChEBI" id="CHEBI:456215"/>
        <dbReference type="EC" id="6.3.4.19"/>
    </reaction>
</comment>
<keyword evidence="11" id="KW-1185">Reference proteome</keyword>
<dbReference type="SUPFAM" id="SSF56037">
    <property type="entry name" value="PheT/TilS domain"/>
    <property type="match status" value="1"/>
</dbReference>
<dbReference type="PANTHER" id="PTHR43033:SF1">
    <property type="entry name" value="TRNA(ILE)-LYSIDINE SYNTHASE-RELATED"/>
    <property type="match status" value="1"/>
</dbReference>
<dbReference type="Gene3D" id="3.40.50.620">
    <property type="entry name" value="HUPs"/>
    <property type="match status" value="1"/>
</dbReference>
<dbReference type="Pfam" id="PF01171">
    <property type="entry name" value="ATP_bind_3"/>
    <property type="match status" value="1"/>
</dbReference>
<dbReference type="HAMAP" id="MF_01161">
    <property type="entry name" value="tRNA_Ile_lys_synt"/>
    <property type="match status" value="1"/>
</dbReference>
<dbReference type="SUPFAM" id="SSF82829">
    <property type="entry name" value="MesJ substrate recognition domain-like"/>
    <property type="match status" value="1"/>
</dbReference>
<evidence type="ECO:0000256" key="7">
    <source>
        <dbReference type="ARBA" id="ARBA00048539"/>
    </source>
</evidence>
<dbReference type="GO" id="GO:0005524">
    <property type="term" value="F:ATP binding"/>
    <property type="evidence" value="ECO:0007669"/>
    <property type="project" value="UniProtKB-UniRule"/>
</dbReference>
<comment type="similarity">
    <text evidence="8">Belongs to the tRNA(Ile)-lysidine synthase family.</text>
</comment>